<dbReference type="InterPro" id="IPR036514">
    <property type="entry name" value="SGNH_hydro_sf"/>
</dbReference>
<dbReference type="EMBL" id="JAKLTR010000021">
    <property type="protein sequence ID" value="MCG2617475.1"/>
    <property type="molecule type" value="Genomic_DNA"/>
</dbReference>
<dbReference type="RefSeq" id="WP_237876238.1">
    <property type="nucleotide sequence ID" value="NZ_JAKLTR010000021.1"/>
</dbReference>
<feature type="domain" description="SGNH hydrolase-type esterase" evidence="2">
    <location>
        <begin position="45"/>
        <end position="222"/>
    </location>
</feature>
<dbReference type="CDD" id="cd01832">
    <property type="entry name" value="SGNH_hydrolase_like_1"/>
    <property type="match status" value="1"/>
</dbReference>
<dbReference type="SUPFAM" id="SSF52266">
    <property type="entry name" value="SGNH hydrolase"/>
    <property type="match status" value="1"/>
</dbReference>
<dbReference type="Proteomes" id="UP001165367">
    <property type="component" value="Unassembled WGS sequence"/>
</dbReference>
<keyword evidence="4" id="KW-1185">Reference proteome</keyword>
<keyword evidence="1" id="KW-0812">Transmembrane</keyword>
<keyword evidence="3" id="KW-0378">Hydrolase</keyword>
<accession>A0ABS9KYT2</accession>
<name>A0ABS9KYT2_9BACT</name>
<proteinExistence type="predicted"/>
<protein>
    <submittedName>
        <fullName evidence="3">SGNH/GDSL hydrolase family protein</fullName>
    </submittedName>
</protein>
<gene>
    <name evidence="3" type="ORF">LZZ85_24465</name>
</gene>
<comment type="caution">
    <text evidence="3">The sequence shown here is derived from an EMBL/GenBank/DDBJ whole genome shotgun (WGS) entry which is preliminary data.</text>
</comment>
<dbReference type="Pfam" id="PF13472">
    <property type="entry name" value="Lipase_GDSL_2"/>
    <property type="match status" value="1"/>
</dbReference>
<evidence type="ECO:0000313" key="4">
    <source>
        <dbReference type="Proteomes" id="UP001165367"/>
    </source>
</evidence>
<evidence type="ECO:0000313" key="3">
    <source>
        <dbReference type="EMBL" id="MCG2617475.1"/>
    </source>
</evidence>
<evidence type="ECO:0000259" key="2">
    <source>
        <dbReference type="Pfam" id="PF13472"/>
    </source>
</evidence>
<dbReference type="Gene3D" id="3.40.50.1110">
    <property type="entry name" value="SGNH hydrolase"/>
    <property type="match status" value="1"/>
</dbReference>
<sequence length="239" mass="26763">MKKKTLILLPGLSRFPLAIMLLLCFLSIIFVAMKSPEKEKYDYLALGDSYTIGEKVPAEENFPNQLVRIMREKGKNFSAPRIIATTGWTTGELQAAVTKARIRKKYDFVTLLIGVNNQYRGLKVVDYIPEFEKLLQQAIHFAGNDTSHVVVLSIPDWGVTPFAEGRDRQQIAKDIDAYNAANRLITEKYGIHYIDITPGTRKASSDASLLAEDGLHPSGKAYGEWAAEIGKYILPKTKK</sequence>
<evidence type="ECO:0000256" key="1">
    <source>
        <dbReference type="SAM" id="Phobius"/>
    </source>
</evidence>
<organism evidence="3 4">
    <name type="scientific">Terrimonas ginsenosidimutans</name>
    <dbReference type="NCBI Taxonomy" id="2908004"/>
    <lineage>
        <taxon>Bacteria</taxon>
        <taxon>Pseudomonadati</taxon>
        <taxon>Bacteroidota</taxon>
        <taxon>Chitinophagia</taxon>
        <taxon>Chitinophagales</taxon>
        <taxon>Chitinophagaceae</taxon>
        <taxon>Terrimonas</taxon>
    </lineage>
</organism>
<dbReference type="InterPro" id="IPR013830">
    <property type="entry name" value="SGNH_hydro"/>
</dbReference>
<keyword evidence="1" id="KW-0472">Membrane</keyword>
<feature type="transmembrane region" description="Helical" evidence="1">
    <location>
        <begin position="12"/>
        <end position="33"/>
    </location>
</feature>
<keyword evidence="1" id="KW-1133">Transmembrane helix</keyword>
<dbReference type="GO" id="GO:0016787">
    <property type="term" value="F:hydrolase activity"/>
    <property type="evidence" value="ECO:0007669"/>
    <property type="project" value="UniProtKB-KW"/>
</dbReference>
<reference evidence="3" key="1">
    <citation type="submission" date="2022-01" db="EMBL/GenBank/DDBJ databases">
        <authorList>
            <person name="Jo J.-H."/>
            <person name="Im W.-T."/>
        </authorList>
    </citation>
    <scope>NUCLEOTIDE SEQUENCE</scope>
    <source>
        <strain evidence="3">NA20</strain>
    </source>
</reference>